<reference evidence="1 2" key="1">
    <citation type="submission" date="2018-10" db="EMBL/GenBank/DDBJ databases">
        <title>Genomic Encyclopedia of Archaeal and Bacterial Type Strains, Phase II (KMG-II): from individual species to whole genera.</title>
        <authorList>
            <person name="Goeker M."/>
        </authorList>
    </citation>
    <scope>NUCLEOTIDE SEQUENCE [LARGE SCALE GENOMIC DNA]</scope>
    <source>
        <strain evidence="1 2">DSM 235</strain>
    </source>
</reference>
<evidence type="ECO:0000313" key="2">
    <source>
        <dbReference type="Proteomes" id="UP000274556"/>
    </source>
</evidence>
<dbReference type="InterPro" id="IPR011322">
    <property type="entry name" value="N-reg_PII-like_a/b"/>
</dbReference>
<dbReference type="GO" id="GO:0006808">
    <property type="term" value="P:regulation of nitrogen utilization"/>
    <property type="evidence" value="ECO:0007669"/>
    <property type="project" value="InterPro"/>
</dbReference>
<dbReference type="Proteomes" id="UP000274556">
    <property type="component" value="Unassembled WGS sequence"/>
</dbReference>
<accession>A0A495V5U6</accession>
<evidence type="ECO:0000313" key="1">
    <source>
        <dbReference type="EMBL" id="RKT44761.1"/>
    </source>
</evidence>
<dbReference type="Gene3D" id="3.30.70.120">
    <property type="match status" value="1"/>
</dbReference>
<comment type="caution">
    <text evidence="1">The sequence shown here is derived from an EMBL/GenBank/DDBJ whole genome shotgun (WGS) entry which is preliminary data.</text>
</comment>
<sequence length="107" mass="11704">MHRLVPEKLVTVITTDVLEQRLIAAVRRCGLSGYTLLRARGAGSDGLQSGNLEIDTNLLLKVIVPPERLSGLLDNLDALIGQGYHLTVFVADVEVLGHEKFERPMDA</sequence>
<protein>
    <recommendedName>
        <fullName evidence="3">Nitrogen regulatory protein P-II family</fullName>
    </recommendedName>
</protein>
<proteinExistence type="predicted"/>
<dbReference type="InterPro" id="IPR002187">
    <property type="entry name" value="N-reg_PII"/>
</dbReference>
<dbReference type="AlphaFoldDB" id="A0A495V5U6"/>
<name>A0A495V5U6_9GAMM</name>
<keyword evidence="2" id="KW-1185">Reference proteome</keyword>
<dbReference type="GO" id="GO:0030234">
    <property type="term" value="F:enzyme regulator activity"/>
    <property type="evidence" value="ECO:0007669"/>
    <property type="project" value="InterPro"/>
</dbReference>
<organism evidence="1 2">
    <name type="scientific">Thiocapsa rosea</name>
    <dbReference type="NCBI Taxonomy" id="69360"/>
    <lineage>
        <taxon>Bacteria</taxon>
        <taxon>Pseudomonadati</taxon>
        <taxon>Pseudomonadota</taxon>
        <taxon>Gammaproteobacteria</taxon>
        <taxon>Chromatiales</taxon>
        <taxon>Chromatiaceae</taxon>
        <taxon>Thiocapsa</taxon>
    </lineage>
</organism>
<dbReference type="InterPro" id="IPR015867">
    <property type="entry name" value="N-reg_PII/ATP_PRibTrfase_C"/>
</dbReference>
<dbReference type="EMBL" id="RBXL01000001">
    <property type="protein sequence ID" value="RKT44761.1"/>
    <property type="molecule type" value="Genomic_DNA"/>
</dbReference>
<gene>
    <name evidence="1" type="ORF">BDD21_2165</name>
</gene>
<dbReference type="OrthoDB" id="330665at2"/>
<dbReference type="SUPFAM" id="SSF54913">
    <property type="entry name" value="GlnB-like"/>
    <property type="match status" value="1"/>
</dbReference>
<evidence type="ECO:0008006" key="3">
    <source>
        <dbReference type="Google" id="ProtNLM"/>
    </source>
</evidence>
<dbReference type="Pfam" id="PF00543">
    <property type="entry name" value="P-II"/>
    <property type="match status" value="1"/>
</dbReference>
<dbReference type="RefSeq" id="WP_120797155.1">
    <property type="nucleotide sequence ID" value="NZ_RBXL01000001.1"/>
</dbReference>